<dbReference type="InterPro" id="IPR011711">
    <property type="entry name" value="GntR_C"/>
</dbReference>
<sequence>MLKAAISGERIRNSHALVVDALGRAIVGGDYPRGSTLPGDFELAARFGVSRTVLREAMKTLAAKGMIVAKARIGTRVTDKSTWNYFDADILRWHLDNGADSRFMTHLAEMRLAFEPYAARLACRHATPKDVEQMLAHADAMENATSLEGFALADLAFHMALAEASKNPFMYSVGALVEAALVTSFRLSSPFGEAARQSSSAAKHRRIAQAIARRDETEAAAAVEVVITEGRDRVGLKLAEI</sequence>
<evidence type="ECO:0000259" key="4">
    <source>
        <dbReference type="PROSITE" id="PS50949"/>
    </source>
</evidence>
<keyword evidence="1" id="KW-0805">Transcription regulation</keyword>
<dbReference type="InterPro" id="IPR000524">
    <property type="entry name" value="Tscrpt_reg_HTH_GntR"/>
</dbReference>
<protein>
    <submittedName>
        <fullName evidence="5">DNA-binding transcriptional regulator, FadR family</fullName>
    </submittedName>
</protein>
<proteinExistence type="predicted"/>
<reference evidence="5 6" key="1">
    <citation type="submission" date="2017-04" db="EMBL/GenBank/DDBJ databases">
        <authorList>
            <person name="Afonso C.L."/>
            <person name="Miller P.J."/>
            <person name="Scott M.A."/>
            <person name="Spackman E."/>
            <person name="Goraichik I."/>
            <person name="Dimitrov K.M."/>
            <person name="Suarez D.L."/>
            <person name="Swayne D.E."/>
        </authorList>
    </citation>
    <scope>NUCLEOTIDE SEQUENCE [LARGE SCALE GENOMIC DNA]</scope>
    <source>
        <strain evidence="5 6">B5P</strain>
    </source>
</reference>
<dbReference type="EMBL" id="FXBL01000004">
    <property type="protein sequence ID" value="SMH37243.1"/>
    <property type="molecule type" value="Genomic_DNA"/>
</dbReference>
<dbReference type="OrthoDB" id="9028214at2"/>
<evidence type="ECO:0000313" key="5">
    <source>
        <dbReference type="EMBL" id="SMH37243.1"/>
    </source>
</evidence>
<dbReference type="SUPFAM" id="SSF48008">
    <property type="entry name" value="GntR ligand-binding domain-like"/>
    <property type="match status" value="1"/>
</dbReference>
<dbReference type="Gene3D" id="1.20.120.530">
    <property type="entry name" value="GntR ligand-binding domain-like"/>
    <property type="match status" value="1"/>
</dbReference>
<dbReference type="GO" id="GO:0003700">
    <property type="term" value="F:DNA-binding transcription factor activity"/>
    <property type="evidence" value="ECO:0007669"/>
    <property type="project" value="InterPro"/>
</dbReference>
<dbReference type="SMART" id="SM00895">
    <property type="entry name" value="FCD"/>
    <property type="match status" value="1"/>
</dbReference>
<accession>A0A1X7NIK9</accession>
<keyword evidence="2 5" id="KW-0238">DNA-binding</keyword>
<dbReference type="PROSITE" id="PS50949">
    <property type="entry name" value="HTH_GNTR"/>
    <property type="match status" value="1"/>
</dbReference>
<dbReference type="Pfam" id="PF00392">
    <property type="entry name" value="GntR"/>
    <property type="match status" value="1"/>
</dbReference>
<keyword evidence="6" id="KW-1185">Reference proteome</keyword>
<organism evidence="5 6">
    <name type="scientific">Mesorhizobium australicum</name>
    <dbReference type="NCBI Taxonomy" id="536018"/>
    <lineage>
        <taxon>Bacteria</taxon>
        <taxon>Pseudomonadati</taxon>
        <taxon>Pseudomonadota</taxon>
        <taxon>Alphaproteobacteria</taxon>
        <taxon>Hyphomicrobiales</taxon>
        <taxon>Phyllobacteriaceae</taxon>
        <taxon>Mesorhizobium</taxon>
    </lineage>
</organism>
<evidence type="ECO:0000256" key="3">
    <source>
        <dbReference type="ARBA" id="ARBA00023163"/>
    </source>
</evidence>
<dbReference type="GO" id="GO:0003677">
    <property type="term" value="F:DNA binding"/>
    <property type="evidence" value="ECO:0007669"/>
    <property type="project" value="UniProtKB-KW"/>
</dbReference>
<gene>
    <name evidence="5" type="ORF">SAMN02982922_1884</name>
</gene>
<dbReference type="PANTHER" id="PTHR43537">
    <property type="entry name" value="TRANSCRIPTIONAL REGULATOR, GNTR FAMILY"/>
    <property type="match status" value="1"/>
</dbReference>
<dbReference type="SMART" id="SM00345">
    <property type="entry name" value="HTH_GNTR"/>
    <property type="match status" value="1"/>
</dbReference>
<dbReference type="InterPro" id="IPR036388">
    <property type="entry name" value="WH-like_DNA-bd_sf"/>
</dbReference>
<evidence type="ECO:0000256" key="2">
    <source>
        <dbReference type="ARBA" id="ARBA00023125"/>
    </source>
</evidence>
<dbReference type="RefSeq" id="WP_085463926.1">
    <property type="nucleotide sequence ID" value="NZ_FXBL01000004.1"/>
</dbReference>
<dbReference type="Gene3D" id="1.10.10.10">
    <property type="entry name" value="Winged helix-like DNA-binding domain superfamily/Winged helix DNA-binding domain"/>
    <property type="match status" value="1"/>
</dbReference>
<feature type="domain" description="HTH gntR-type" evidence="4">
    <location>
        <begin position="12"/>
        <end position="80"/>
    </location>
</feature>
<dbReference type="AlphaFoldDB" id="A0A1X7NIK9"/>
<dbReference type="Pfam" id="PF07729">
    <property type="entry name" value="FCD"/>
    <property type="match status" value="1"/>
</dbReference>
<keyword evidence="3" id="KW-0804">Transcription</keyword>
<evidence type="ECO:0000256" key="1">
    <source>
        <dbReference type="ARBA" id="ARBA00023015"/>
    </source>
</evidence>
<dbReference type="SUPFAM" id="SSF46785">
    <property type="entry name" value="Winged helix' DNA-binding domain"/>
    <property type="match status" value="1"/>
</dbReference>
<name>A0A1X7NIK9_9HYPH</name>
<dbReference type="InterPro" id="IPR008920">
    <property type="entry name" value="TF_FadR/GntR_C"/>
</dbReference>
<dbReference type="InterPro" id="IPR036390">
    <property type="entry name" value="WH_DNA-bd_sf"/>
</dbReference>
<dbReference type="PANTHER" id="PTHR43537:SF44">
    <property type="entry name" value="GNTR FAMILY REGULATORY PROTEIN"/>
    <property type="match status" value="1"/>
</dbReference>
<dbReference type="PRINTS" id="PR00035">
    <property type="entry name" value="HTHGNTR"/>
</dbReference>
<dbReference type="CDD" id="cd07377">
    <property type="entry name" value="WHTH_GntR"/>
    <property type="match status" value="1"/>
</dbReference>
<dbReference type="Proteomes" id="UP000193083">
    <property type="component" value="Unassembled WGS sequence"/>
</dbReference>
<evidence type="ECO:0000313" key="6">
    <source>
        <dbReference type="Proteomes" id="UP000193083"/>
    </source>
</evidence>